<reference evidence="2 3" key="1">
    <citation type="journal article" date="2019" name="Int. J. Syst. Evol. Microbiol.">
        <title>The Global Catalogue of Microorganisms (GCM) 10K type strain sequencing project: providing services to taxonomists for standard genome sequencing and annotation.</title>
        <authorList>
            <consortium name="The Broad Institute Genomics Platform"/>
            <consortium name="The Broad Institute Genome Sequencing Center for Infectious Disease"/>
            <person name="Wu L."/>
            <person name="Ma J."/>
        </authorList>
    </citation>
    <scope>NUCLEOTIDE SEQUENCE [LARGE SCALE GENOMIC DNA]</scope>
    <source>
        <strain evidence="2 3">JCM 14283</strain>
    </source>
</reference>
<dbReference type="EMBL" id="BAAANB010000021">
    <property type="protein sequence ID" value="GAA2037304.1"/>
    <property type="molecule type" value="Genomic_DNA"/>
</dbReference>
<gene>
    <name evidence="2" type="ORF">GCM10009740_31320</name>
</gene>
<comment type="caution">
    <text evidence="2">The sequence shown here is derived from an EMBL/GenBank/DDBJ whole genome shotgun (WGS) entry which is preliminary data.</text>
</comment>
<name>A0ABN2UI09_9MICO</name>
<protein>
    <submittedName>
        <fullName evidence="2">Uncharacterized protein</fullName>
    </submittedName>
</protein>
<dbReference type="Proteomes" id="UP001501285">
    <property type="component" value="Unassembled WGS sequence"/>
</dbReference>
<sequence>MAAVGDVLDVPRNVFVSCGAELSDADANERMVDPHRSGGLPQCQADVRLDAVLGIDHAGNRAQSQQIGELPQRDDRDCGEPDEERRHRPEDGPAVAEQPCDTEPDQQSGDGRA</sequence>
<organism evidence="2 3">
    <name type="scientific">Terrabacter terrae</name>
    <dbReference type="NCBI Taxonomy" id="318434"/>
    <lineage>
        <taxon>Bacteria</taxon>
        <taxon>Bacillati</taxon>
        <taxon>Actinomycetota</taxon>
        <taxon>Actinomycetes</taxon>
        <taxon>Micrococcales</taxon>
        <taxon>Intrasporangiaceae</taxon>
        <taxon>Terrabacter</taxon>
    </lineage>
</organism>
<evidence type="ECO:0000313" key="2">
    <source>
        <dbReference type="EMBL" id="GAA2037304.1"/>
    </source>
</evidence>
<proteinExistence type="predicted"/>
<keyword evidence="3" id="KW-1185">Reference proteome</keyword>
<evidence type="ECO:0000256" key="1">
    <source>
        <dbReference type="SAM" id="MobiDB-lite"/>
    </source>
</evidence>
<feature type="compositionally biased region" description="Basic and acidic residues" evidence="1">
    <location>
        <begin position="71"/>
        <end position="91"/>
    </location>
</feature>
<accession>A0ABN2UI09</accession>
<evidence type="ECO:0000313" key="3">
    <source>
        <dbReference type="Proteomes" id="UP001501285"/>
    </source>
</evidence>
<feature type="region of interest" description="Disordered" evidence="1">
    <location>
        <begin position="59"/>
        <end position="113"/>
    </location>
</feature>